<keyword evidence="1" id="KW-0472">Membrane</keyword>
<keyword evidence="1" id="KW-0997">Cell inner membrane</keyword>
<dbReference type="Gene3D" id="3.30.1150.10">
    <property type="match status" value="1"/>
</dbReference>
<gene>
    <name evidence="3" type="ORF">IAD20_02255</name>
</gene>
<feature type="compositionally biased region" description="Basic and acidic residues" evidence="2">
    <location>
        <begin position="143"/>
        <end position="158"/>
    </location>
</feature>
<reference evidence="3" key="1">
    <citation type="submission" date="2020-10" db="EMBL/GenBank/DDBJ databases">
        <authorList>
            <person name="Gilroy R."/>
        </authorList>
    </citation>
    <scope>NUCLEOTIDE SEQUENCE</scope>
    <source>
        <strain evidence="3">ChiW3-316</strain>
    </source>
</reference>
<evidence type="ECO:0000313" key="3">
    <source>
        <dbReference type="EMBL" id="HIU52883.1"/>
    </source>
</evidence>
<keyword evidence="1" id="KW-0813">Transport</keyword>
<protein>
    <recommendedName>
        <fullName evidence="1">Protein TonB</fullName>
    </recommendedName>
</protein>
<feature type="transmembrane region" description="Helical" evidence="1">
    <location>
        <begin position="9"/>
        <end position="27"/>
    </location>
</feature>
<comment type="function">
    <text evidence="1">Interacts with outer membrane receptor proteins that carry out high-affinity binding and energy dependent uptake into the periplasmic space of specific substrates. It could act to transduce energy from the cytoplasmic membrane to specific energy-requiring processes in the outer membrane, resulting in the release into the periplasm of ligands bound by these outer membrane proteins.</text>
</comment>
<feature type="compositionally biased region" description="Basic residues" evidence="2">
    <location>
        <begin position="119"/>
        <end position="128"/>
    </location>
</feature>
<organism evidence="3 4">
    <name type="scientific">Candidatus Scatocola faecipullorum</name>
    <dbReference type="NCBI Taxonomy" id="2840917"/>
    <lineage>
        <taxon>Bacteria</taxon>
        <taxon>Pseudomonadati</taxon>
        <taxon>Pseudomonadota</taxon>
        <taxon>Alphaproteobacteria</taxon>
        <taxon>Rhodospirillales</taxon>
        <taxon>Rhodospirillaceae</taxon>
        <taxon>Rhodospirillaceae incertae sedis</taxon>
        <taxon>Candidatus Scatocola</taxon>
    </lineage>
</organism>
<comment type="subcellular location">
    <subcellularLocation>
        <location evidence="1">Cell inner membrane</location>
        <topology evidence="1">Single-pass membrane protein</topology>
        <orientation evidence="1">Periplasmic side</orientation>
    </subcellularLocation>
</comment>
<feature type="compositionally biased region" description="Basic and acidic residues" evidence="2">
    <location>
        <begin position="59"/>
        <end position="93"/>
    </location>
</feature>
<dbReference type="EMBL" id="DVNC01000020">
    <property type="protein sequence ID" value="HIU52883.1"/>
    <property type="molecule type" value="Genomic_DNA"/>
</dbReference>
<dbReference type="GO" id="GO:0015891">
    <property type="term" value="P:siderophore transport"/>
    <property type="evidence" value="ECO:0007669"/>
    <property type="project" value="InterPro"/>
</dbReference>
<name>A0A9D1SAX2_9PROT</name>
<dbReference type="PRINTS" id="PR01374">
    <property type="entry name" value="TONBPROTEIN"/>
</dbReference>
<dbReference type="GO" id="GO:0005886">
    <property type="term" value="C:plasma membrane"/>
    <property type="evidence" value="ECO:0007669"/>
    <property type="project" value="UniProtKB-SubCell"/>
</dbReference>
<keyword evidence="1" id="KW-0812">Transmembrane</keyword>
<accession>A0A9D1SAX2</accession>
<dbReference type="InterPro" id="IPR003538">
    <property type="entry name" value="TonB"/>
</dbReference>
<reference evidence="3" key="2">
    <citation type="journal article" date="2021" name="PeerJ">
        <title>Extensive microbial diversity within the chicken gut microbiome revealed by metagenomics and culture.</title>
        <authorList>
            <person name="Gilroy R."/>
            <person name="Ravi A."/>
            <person name="Getino M."/>
            <person name="Pursley I."/>
            <person name="Horton D.L."/>
            <person name="Alikhan N.F."/>
            <person name="Baker D."/>
            <person name="Gharbi K."/>
            <person name="Hall N."/>
            <person name="Watson M."/>
            <person name="Adriaenssens E.M."/>
            <person name="Foster-Nyarko E."/>
            <person name="Jarju S."/>
            <person name="Secka A."/>
            <person name="Antonio M."/>
            <person name="Oren A."/>
            <person name="Chaudhuri R.R."/>
            <person name="La Ragione R."/>
            <person name="Hildebrand F."/>
            <person name="Pallen M.J."/>
        </authorList>
    </citation>
    <scope>NUCLEOTIDE SEQUENCE</scope>
    <source>
        <strain evidence="3">ChiW3-316</strain>
    </source>
</reference>
<evidence type="ECO:0000256" key="2">
    <source>
        <dbReference type="SAM" id="MobiDB-lite"/>
    </source>
</evidence>
<evidence type="ECO:0000256" key="1">
    <source>
        <dbReference type="RuleBase" id="RU362123"/>
    </source>
</evidence>
<keyword evidence="1" id="KW-0735">Signal-anchor</keyword>
<dbReference type="SUPFAM" id="SSF74653">
    <property type="entry name" value="TolA/TonB C-terminal domain"/>
    <property type="match status" value="1"/>
</dbReference>
<keyword evidence="1" id="KW-1133">Transmembrane helix</keyword>
<sequence>MKQSLYKSLALHFVVFLLIMVDIPLFWHNKTTLNQVPIIVDLNNVKISEMTNLPPKAKMGKEDKAASKVKRKIENNYTKEEPKKDDKRPTAKEPEEEAAPEEAAPTEPKKDYLVAPQPKKPKAPKKKPTPPVPAAKPKPKPKPKPEVKKEQKQPEKGKPQLANPLKSLLASVDALEKEVGNTNQEATIKEGTEVNNMGIEGGTGGSYFSELSISEIDAIAGRLRACWNLDPGAMGIKDMIIEIRAFLNKDGSVRKVDIINTSRYNSDAHFRSVADSARRAVYICAPYSIFADKYADKYDKWNTMLLRFNPLDGQIR</sequence>
<evidence type="ECO:0000313" key="4">
    <source>
        <dbReference type="Proteomes" id="UP000824107"/>
    </source>
</evidence>
<dbReference type="GO" id="GO:0030288">
    <property type="term" value="C:outer membrane-bounded periplasmic space"/>
    <property type="evidence" value="ECO:0007669"/>
    <property type="project" value="InterPro"/>
</dbReference>
<comment type="caution">
    <text evidence="3">The sequence shown here is derived from an EMBL/GenBank/DDBJ whole genome shotgun (WGS) entry which is preliminary data.</text>
</comment>
<proteinExistence type="inferred from homology"/>
<dbReference type="GO" id="GO:0015031">
    <property type="term" value="P:protein transport"/>
    <property type="evidence" value="ECO:0007669"/>
    <property type="project" value="UniProtKB-UniRule"/>
</dbReference>
<dbReference type="AlphaFoldDB" id="A0A9D1SAX2"/>
<keyword evidence="1" id="KW-0653">Protein transport</keyword>
<dbReference type="Proteomes" id="UP000824107">
    <property type="component" value="Unassembled WGS sequence"/>
</dbReference>
<comment type="similarity">
    <text evidence="1">Belongs to the TonB family.</text>
</comment>
<keyword evidence="1" id="KW-1003">Cell membrane</keyword>
<feature type="region of interest" description="Disordered" evidence="2">
    <location>
        <begin position="54"/>
        <end position="164"/>
    </location>
</feature>
<dbReference type="GO" id="GO:0031992">
    <property type="term" value="F:energy transducer activity"/>
    <property type="evidence" value="ECO:0007669"/>
    <property type="project" value="InterPro"/>
</dbReference>